<keyword evidence="10" id="KW-0067">ATP-binding</keyword>
<comment type="similarity">
    <text evidence="13">Belongs to the phosphofructokinase type A (PFKA) family.</text>
</comment>
<dbReference type="Gene3D" id="3.40.50.450">
    <property type="match status" value="1"/>
</dbReference>
<dbReference type="InterPro" id="IPR000023">
    <property type="entry name" value="Phosphofructokinase_dom"/>
</dbReference>
<dbReference type="GO" id="GO:0030388">
    <property type="term" value="P:fructose 1,6-bisphosphate metabolic process"/>
    <property type="evidence" value="ECO:0007669"/>
    <property type="project" value="TreeGrafter"/>
</dbReference>
<dbReference type="SUPFAM" id="SSF53784">
    <property type="entry name" value="Phosphofructokinase"/>
    <property type="match status" value="1"/>
</dbReference>
<evidence type="ECO:0000256" key="3">
    <source>
        <dbReference type="ARBA" id="ARBA00004679"/>
    </source>
</evidence>
<dbReference type="PANTHER" id="PTHR13697">
    <property type="entry name" value="PHOSPHOFRUCTOKINASE"/>
    <property type="match status" value="1"/>
</dbReference>
<keyword evidence="12" id="KW-0324">Glycolysis</keyword>
<dbReference type="NCBIfam" id="NF002872">
    <property type="entry name" value="PRK03202.1"/>
    <property type="match status" value="1"/>
</dbReference>
<evidence type="ECO:0000256" key="13">
    <source>
        <dbReference type="ARBA" id="ARBA00038478"/>
    </source>
</evidence>
<evidence type="ECO:0000256" key="14">
    <source>
        <dbReference type="ARBA" id="ARBA00048070"/>
    </source>
</evidence>
<dbReference type="UniPathway" id="UPA00109">
    <property type="reaction ID" value="UER00182"/>
</dbReference>
<dbReference type="InterPro" id="IPR035966">
    <property type="entry name" value="PKF_sf"/>
</dbReference>
<dbReference type="GO" id="GO:0042802">
    <property type="term" value="F:identical protein binding"/>
    <property type="evidence" value="ECO:0007669"/>
    <property type="project" value="TreeGrafter"/>
</dbReference>
<dbReference type="STRING" id="54.SAMN02745121_00059"/>
<keyword evidence="11" id="KW-0460">Magnesium</keyword>
<feature type="domain" description="Phosphofructokinase" evidence="15">
    <location>
        <begin position="3"/>
        <end position="317"/>
    </location>
</feature>
<keyword evidence="6" id="KW-0808">Transferase</keyword>
<dbReference type="Proteomes" id="UP000199400">
    <property type="component" value="Unassembled WGS sequence"/>
</dbReference>
<reference evidence="17" key="1">
    <citation type="submission" date="2016-10" db="EMBL/GenBank/DDBJ databases">
        <authorList>
            <person name="Varghese N."/>
            <person name="Submissions S."/>
        </authorList>
    </citation>
    <scope>NUCLEOTIDE SEQUENCE [LARGE SCALE GENOMIC DNA]</scope>
    <source>
        <strain evidence="17">ATCC 25963</strain>
    </source>
</reference>
<evidence type="ECO:0000256" key="7">
    <source>
        <dbReference type="ARBA" id="ARBA00022723"/>
    </source>
</evidence>
<dbReference type="GO" id="GO:0070095">
    <property type="term" value="F:fructose-6-phosphate binding"/>
    <property type="evidence" value="ECO:0007669"/>
    <property type="project" value="TreeGrafter"/>
</dbReference>
<evidence type="ECO:0000256" key="10">
    <source>
        <dbReference type="ARBA" id="ARBA00022840"/>
    </source>
</evidence>
<dbReference type="InterPro" id="IPR012003">
    <property type="entry name" value="ATP_PFK_prok-type"/>
</dbReference>
<dbReference type="PANTHER" id="PTHR13697:SF4">
    <property type="entry name" value="ATP-DEPENDENT 6-PHOSPHOFRUCTOKINASE"/>
    <property type="match status" value="1"/>
</dbReference>
<evidence type="ECO:0000259" key="15">
    <source>
        <dbReference type="Pfam" id="PF00365"/>
    </source>
</evidence>
<evidence type="ECO:0000256" key="5">
    <source>
        <dbReference type="ARBA" id="ARBA00022490"/>
    </source>
</evidence>
<keyword evidence="9 16" id="KW-0418">Kinase</keyword>
<keyword evidence="17" id="KW-1185">Reference proteome</keyword>
<evidence type="ECO:0000256" key="6">
    <source>
        <dbReference type="ARBA" id="ARBA00022679"/>
    </source>
</evidence>
<proteinExistence type="inferred from homology"/>
<evidence type="ECO:0000256" key="8">
    <source>
        <dbReference type="ARBA" id="ARBA00022741"/>
    </source>
</evidence>
<keyword evidence="8" id="KW-0547">Nucleotide-binding</keyword>
<dbReference type="GO" id="GO:0005945">
    <property type="term" value="C:6-phosphofructokinase complex"/>
    <property type="evidence" value="ECO:0007669"/>
    <property type="project" value="TreeGrafter"/>
</dbReference>
<accession>A0A1I1SIF3</accession>
<name>A0A1I1SIF3_9BACT</name>
<dbReference type="AlphaFoldDB" id="A0A1I1SIF3"/>
<keyword evidence="5" id="KW-0963">Cytoplasm</keyword>
<sequence length="380" mass="41590">MSIGILTSGGDAPGMNAAVRAAFRCLKMRDPDCEIVFFRDGFRGLARRLDSSSDRNVDRRAVRDIIHRGGTFIGTGRVPELLVPAESHPGYAERVAARDDFLKVAAINLYQMRVDNLIVIGGDGSFRGARIIGDAFRQHFPRRPFRVIGLPGTIDNDLHGTEYSIGYDTALNNVVDAIRKLRDTIESHRRAIILEVMGNTSGWLALQSAIAGGAAVVAIPEVEETWDHDRIVRSLDAGVRRDYRYFIIVVAEGVRRRAGEDWCEGLKRKLESDPAIESHLGHPMEVRINSVGHIARGGSPTALDNTLAGLLGSGAADVAQIGRLEGQPPVEGDVMVGCRGPRTILTSLDEVIAKSPRLVTRDSELYHLSQRLMLSAEQPF</sequence>
<evidence type="ECO:0000256" key="11">
    <source>
        <dbReference type="ARBA" id="ARBA00022842"/>
    </source>
</evidence>
<dbReference type="PRINTS" id="PR00476">
    <property type="entry name" value="PHFRCTKINASE"/>
</dbReference>
<dbReference type="OrthoDB" id="9802503at2"/>
<dbReference type="GO" id="GO:0003872">
    <property type="term" value="F:6-phosphofructokinase activity"/>
    <property type="evidence" value="ECO:0007669"/>
    <property type="project" value="UniProtKB-EC"/>
</dbReference>
<evidence type="ECO:0000256" key="2">
    <source>
        <dbReference type="ARBA" id="ARBA00004496"/>
    </source>
</evidence>
<organism evidence="16 17">
    <name type="scientific">Nannocystis exedens</name>
    <dbReference type="NCBI Taxonomy" id="54"/>
    <lineage>
        <taxon>Bacteria</taxon>
        <taxon>Pseudomonadati</taxon>
        <taxon>Myxococcota</taxon>
        <taxon>Polyangia</taxon>
        <taxon>Nannocystales</taxon>
        <taxon>Nannocystaceae</taxon>
        <taxon>Nannocystis</taxon>
    </lineage>
</organism>
<dbReference type="GO" id="GO:0006002">
    <property type="term" value="P:fructose 6-phosphate metabolic process"/>
    <property type="evidence" value="ECO:0007669"/>
    <property type="project" value="InterPro"/>
</dbReference>
<dbReference type="GO" id="GO:0046872">
    <property type="term" value="F:metal ion binding"/>
    <property type="evidence" value="ECO:0007669"/>
    <property type="project" value="UniProtKB-KW"/>
</dbReference>
<comment type="subcellular location">
    <subcellularLocation>
        <location evidence="2">Cytoplasm</location>
    </subcellularLocation>
</comment>
<dbReference type="EC" id="2.7.1.11" evidence="4"/>
<comment type="catalytic activity">
    <reaction evidence="14">
        <text>beta-D-fructose 6-phosphate + ATP = beta-D-fructose 1,6-bisphosphate + ADP + H(+)</text>
        <dbReference type="Rhea" id="RHEA:16109"/>
        <dbReference type="ChEBI" id="CHEBI:15378"/>
        <dbReference type="ChEBI" id="CHEBI:30616"/>
        <dbReference type="ChEBI" id="CHEBI:32966"/>
        <dbReference type="ChEBI" id="CHEBI:57634"/>
        <dbReference type="ChEBI" id="CHEBI:456216"/>
        <dbReference type="EC" id="2.7.1.11"/>
    </reaction>
</comment>
<dbReference type="GO" id="GO:0048029">
    <property type="term" value="F:monosaccharide binding"/>
    <property type="evidence" value="ECO:0007669"/>
    <property type="project" value="TreeGrafter"/>
</dbReference>
<evidence type="ECO:0000256" key="1">
    <source>
        <dbReference type="ARBA" id="ARBA00001946"/>
    </source>
</evidence>
<comment type="pathway">
    <text evidence="3">Carbohydrate degradation; glycolysis; D-glyceraldehyde 3-phosphate and glycerone phosphate from D-glucose: step 3/4.</text>
</comment>
<dbReference type="GO" id="GO:0005524">
    <property type="term" value="F:ATP binding"/>
    <property type="evidence" value="ECO:0007669"/>
    <property type="project" value="UniProtKB-KW"/>
</dbReference>
<evidence type="ECO:0000256" key="4">
    <source>
        <dbReference type="ARBA" id="ARBA00012055"/>
    </source>
</evidence>
<dbReference type="EMBL" id="FOMX01000002">
    <property type="protein sequence ID" value="SFD46255.1"/>
    <property type="molecule type" value="Genomic_DNA"/>
</dbReference>
<keyword evidence="7" id="KW-0479">Metal-binding</keyword>
<dbReference type="Pfam" id="PF00365">
    <property type="entry name" value="PFK"/>
    <property type="match status" value="1"/>
</dbReference>
<evidence type="ECO:0000256" key="9">
    <source>
        <dbReference type="ARBA" id="ARBA00022777"/>
    </source>
</evidence>
<evidence type="ECO:0000256" key="12">
    <source>
        <dbReference type="ARBA" id="ARBA00023152"/>
    </source>
</evidence>
<dbReference type="PIRSF" id="PIRSF000532">
    <property type="entry name" value="ATP_PFK_prok"/>
    <property type="match status" value="1"/>
</dbReference>
<dbReference type="InterPro" id="IPR022953">
    <property type="entry name" value="ATP_PFK"/>
</dbReference>
<dbReference type="GO" id="GO:0016208">
    <property type="term" value="F:AMP binding"/>
    <property type="evidence" value="ECO:0007669"/>
    <property type="project" value="TreeGrafter"/>
</dbReference>
<evidence type="ECO:0000313" key="17">
    <source>
        <dbReference type="Proteomes" id="UP000199400"/>
    </source>
</evidence>
<dbReference type="RefSeq" id="WP_096333159.1">
    <property type="nucleotide sequence ID" value="NZ_FOMX01000002.1"/>
</dbReference>
<gene>
    <name evidence="16" type="ORF">SAMN02745121_00059</name>
</gene>
<evidence type="ECO:0000313" key="16">
    <source>
        <dbReference type="EMBL" id="SFD46255.1"/>
    </source>
</evidence>
<dbReference type="Gene3D" id="3.40.50.460">
    <property type="entry name" value="Phosphofructokinase domain"/>
    <property type="match status" value="1"/>
</dbReference>
<comment type="cofactor">
    <cofactor evidence="1">
        <name>Mg(2+)</name>
        <dbReference type="ChEBI" id="CHEBI:18420"/>
    </cofactor>
</comment>
<protein>
    <recommendedName>
        <fullName evidence="4">6-phosphofructokinase</fullName>
        <ecNumber evidence="4">2.7.1.11</ecNumber>
    </recommendedName>
</protein>
<dbReference type="GO" id="GO:0061621">
    <property type="term" value="P:canonical glycolysis"/>
    <property type="evidence" value="ECO:0007669"/>
    <property type="project" value="TreeGrafter"/>
</dbReference>